<feature type="compositionally biased region" description="Polar residues" evidence="1">
    <location>
        <begin position="198"/>
        <end position="212"/>
    </location>
</feature>
<accession>A0ABQ8KCW9</accession>
<feature type="region of interest" description="Disordered" evidence="1">
    <location>
        <begin position="197"/>
        <end position="263"/>
    </location>
</feature>
<proteinExistence type="predicted"/>
<feature type="compositionally biased region" description="Polar residues" evidence="1">
    <location>
        <begin position="25"/>
        <end position="39"/>
    </location>
</feature>
<reference evidence="2 3" key="1">
    <citation type="journal article" date="2021" name="Environ. Microbiol.">
        <title>Gene family expansions and transcriptome signatures uncover fungal adaptations to wood decay.</title>
        <authorList>
            <person name="Hage H."/>
            <person name="Miyauchi S."/>
            <person name="Viragh M."/>
            <person name="Drula E."/>
            <person name="Min B."/>
            <person name="Chaduli D."/>
            <person name="Navarro D."/>
            <person name="Favel A."/>
            <person name="Norest M."/>
            <person name="Lesage-Meessen L."/>
            <person name="Balint B."/>
            <person name="Merenyi Z."/>
            <person name="de Eugenio L."/>
            <person name="Morin E."/>
            <person name="Martinez A.T."/>
            <person name="Baldrian P."/>
            <person name="Stursova M."/>
            <person name="Martinez M.J."/>
            <person name="Novotny C."/>
            <person name="Magnuson J.K."/>
            <person name="Spatafora J.W."/>
            <person name="Maurice S."/>
            <person name="Pangilinan J."/>
            <person name="Andreopoulos W."/>
            <person name="LaButti K."/>
            <person name="Hundley H."/>
            <person name="Na H."/>
            <person name="Kuo A."/>
            <person name="Barry K."/>
            <person name="Lipzen A."/>
            <person name="Henrissat B."/>
            <person name="Riley R."/>
            <person name="Ahrendt S."/>
            <person name="Nagy L.G."/>
            <person name="Grigoriev I.V."/>
            <person name="Martin F."/>
            <person name="Rosso M.N."/>
        </authorList>
    </citation>
    <scope>NUCLEOTIDE SEQUENCE [LARGE SCALE GENOMIC DNA]</scope>
    <source>
        <strain evidence="2 3">CIRM-BRFM 1785</strain>
    </source>
</reference>
<comment type="caution">
    <text evidence="2">The sequence shown here is derived from an EMBL/GenBank/DDBJ whole genome shotgun (WGS) entry which is preliminary data.</text>
</comment>
<sequence>MSFSRVVADGGSQLVPVPVHAARSTAPNRPSAAVTSPCRTPSLAPRLSALPHEQLTRKRVLEPSLRLLHRALPDAPLLRLASSSLRTSACAASTPGTPFVRACASLSASTVSSRSATPPTHVLTFTCACCACASTRNSRAGLYEPAVRSGRRRRLLSRQWWCLDSTAPNGLATHSTTSNHSQPLKIKIPLKTLFMPPSTRSAARAQSESVASGSEYHESNASMDVDEEPVPVDEDKPKPLQPEYRVTRRSSAGHTENQGAKTT</sequence>
<feature type="compositionally biased region" description="Polar residues" evidence="1">
    <location>
        <begin position="249"/>
        <end position="263"/>
    </location>
</feature>
<gene>
    <name evidence="2" type="ORF">C8Q71DRAFT_108758</name>
</gene>
<dbReference type="EMBL" id="JADCUA010000013">
    <property type="protein sequence ID" value="KAH9835207.1"/>
    <property type="molecule type" value="Genomic_DNA"/>
</dbReference>
<evidence type="ECO:0000313" key="2">
    <source>
        <dbReference type="EMBL" id="KAH9835207.1"/>
    </source>
</evidence>
<dbReference type="RefSeq" id="XP_047777640.1">
    <property type="nucleotide sequence ID" value="XM_047916308.1"/>
</dbReference>
<evidence type="ECO:0000256" key="1">
    <source>
        <dbReference type="SAM" id="MobiDB-lite"/>
    </source>
</evidence>
<feature type="region of interest" description="Disordered" evidence="1">
    <location>
        <begin position="21"/>
        <end position="40"/>
    </location>
</feature>
<organism evidence="2 3">
    <name type="scientific">Rhodofomes roseus</name>
    <dbReference type="NCBI Taxonomy" id="34475"/>
    <lineage>
        <taxon>Eukaryota</taxon>
        <taxon>Fungi</taxon>
        <taxon>Dikarya</taxon>
        <taxon>Basidiomycota</taxon>
        <taxon>Agaricomycotina</taxon>
        <taxon>Agaricomycetes</taxon>
        <taxon>Polyporales</taxon>
        <taxon>Rhodofomes</taxon>
    </lineage>
</organism>
<protein>
    <submittedName>
        <fullName evidence="2">Uncharacterized protein</fullName>
    </submittedName>
</protein>
<evidence type="ECO:0000313" key="3">
    <source>
        <dbReference type="Proteomes" id="UP000814176"/>
    </source>
</evidence>
<keyword evidence="3" id="KW-1185">Reference proteome</keyword>
<name>A0ABQ8KCW9_9APHY</name>
<dbReference type="GeneID" id="71997040"/>
<dbReference type="Proteomes" id="UP000814176">
    <property type="component" value="Unassembled WGS sequence"/>
</dbReference>